<dbReference type="EMBL" id="CALNXJ010000045">
    <property type="protein sequence ID" value="CAH3148811.1"/>
    <property type="molecule type" value="Genomic_DNA"/>
</dbReference>
<sequence>MASEDRGGRDVREELTQIERKCVQNENALQRSGSNTSLLMRTRNLITSSALSASQEMTNSIAMGIVPSFPATATPVPYSSSSFHAGKKRPAGATNHPWCLKGKQKKQMNQELHPKAVHLLHKPKDLDEMALFLITQLPTI</sequence>
<accession>A0AAU9XIR4</accession>
<feature type="region of interest" description="Disordered" evidence="1">
    <location>
        <begin position="76"/>
        <end position="95"/>
    </location>
</feature>
<proteinExistence type="predicted"/>
<protein>
    <submittedName>
        <fullName evidence="2">Uncharacterized protein</fullName>
    </submittedName>
</protein>
<dbReference type="Proteomes" id="UP001159428">
    <property type="component" value="Unassembled WGS sequence"/>
</dbReference>
<dbReference type="AlphaFoldDB" id="A0AAU9XIR4"/>
<evidence type="ECO:0000313" key="2">
    <source>
        <dbReference type="EMBL" id="CAH3148811.1"/>
    </source>
</evidence>
<name>A0AAU9XIR4_9CNID</name>
<keyword evidence="3" id="KW-1185">Reference proteome</keyword>
<comment type="caution">
    <text evidence="2">The sequence shown here is derived from an EMBL/GenBank/DDBJ whole genome shotgun (WGS) entry which is preliminary data.</text>
</comment>
<reference evidence="2 3" key="1">
    <citation type="submission" date="2022-05" db="EMBL/GenBank/DDBJ databases">
        <authorList>
            <consortium name="Genoscope - CEA"/>
            <person name="William W."/>
        </authorList>
    </citation>
    <scope>NUCLEOTIDE SEQUENCE [LARGE SCALE GENOMIC DNA]</scope>
</reference>
<evidence type="ECO:0000313" key="3">
    <source>
        <dbReference type="Proteomes" id="UP001159428"/>
    </source>
</evidence>
<organism evidence="2 3">
    <name type="scientific">Pocillopora meandrina</name>
    <dbReference type="NCBI Taxonomy" id="46732"/>
    <lineage>
        <taxon>Eukaryota</taxon>
        <taxon>Metazoa</taxon>
        <taxon>Cnidaria</taxon>
        <taxon>Anthozoa</taxon>
        <taxon>Hexacorallia</taxon>
        <taxon>Scleractinia</taxon>
        <taxon>Astrocoeniina</taxon>
        <taxon>Pocilloporidae</taxon>
        <taxon>Pocillopora</taxon>
    </lineage>
</organism>
<gene>
    <name evidence="2" type="ORF">PMEA_00024130</name>
</gene>
<evidence type="ECO:0000256" key="1">
    <source>
        <dbReference type="SAM" id="MobiDB-lite"/>
    </source>
</evidence>